<dbReference type="InterPro" id="IPR005522">
    <property type="entry name" value="IPK"/>
</dbReference>
<gene>
    <name evidence="5" type="ORF">DAPPUDRAFT_317135</name>
</gene>
<dbReference type="GO" id="GO:0005634">
    <property type="term" value="C:nucleus"/>
    <property type="evidence" value="ECO:0000318"/>
    <property type="project" value="GO_Central"/>
</dbReference>
<evidence type="ECO:0000256" key="3">
    <source>
        <dbReference type="ARBA" id="ARBA00022777"/>
    </source>
</evidence>
<dbReference type="Gene3D" id="3.30.470.160">
    <property type="entry name" value="Inositol polyphosphate kinase"/>
    <property type="match status" value="1"/>
</dbReference>
<dbReference type="OMA" id="ICIDIEC"/>
<evidence type="ECO:0000256" key="2">
    <source>
        <dbReference type="ARBA" id="ARBA00022679"/>
    </source>
</evidence>
<proteinExistence type="inferred from homology"/>
<dbReference type="Pfam" id="PF03770">
    <property type="entry name" value="IPK"/>
    <property type="match status" value="1"/>
</dbReference>
<dbReference type="PANTHER" id="PTHR12400">
    <property type="entry name" value="INOSITOL POLYPHOSPHATE KINASE"/>
    <property type="match status" value="1"/>
</dbReference>
<dbReference type="eggNOG" id="KOG1620">
    <property type="taxonomic scope" value="Eukaryota"/>
</dbReference>
<keyword evidence="6" id="KW-1185">Reference proteome</keyword>
<dbReference type="GO" id="GO:0005737">
    <property type="term" value="C:cytoplasm"/>
    <property type="evidence" value="ECO:0000318"/>
    <property type="project" value="GO_Central"/>
</dbReference>
<dbReference type="AlphaFoldDB" id="E9GF13"/>
<dbReference type="EC" id="2.7.-.-" evidence="4"/>
<dbReference type="GO" id="GO:0046854">
    <property type="term" value="P:phosphatidylinositol phosphate biosynthetic process"/>
    <property type="evidence" value="ECO:0000318"/>
    <property type="project" value="GO_Central"/>
</dbReference>
<dbReference type="PANTHER" id="PTHR12400:SF21">
    <property type="entry name" value="KINASE"/>
    <property type="match status" value="1"/>
</dbReference>
<accession>E9GF13</accession>
<sequence>MQFIIDFLIQAIKKSPLLNLSAKELKTPIPIATSTEPLGKGVVNLEPFVHQVGGHSSMLCLDEATSVGKPLLVREKAFYENLPEILAPFTAQYRGTIQVTCNEDAGGYLTLTTFPPAGYVAHEGTMPVKHRIKWHHGICIDIECVETSSDEDIFEDDTSMTPVSSSPCVEHSIERRPSHSHNPWILHCHRGHIAKMLGLDEESTHSQQSHSQCHFENLPSFEFLLLENLTWRRKRPCVLDVKMGTRQYGDDAPESKRRSQSLKVENSTSGSLGIRLCGMQVFQVTTNKYLCRNKYYGRSLTDDGLRSSLTQFFHNGERLRTDIFLPLLDRLNRLLAVINQLDSYRLFTSSLLIIYDGLDGQPSEIDVRIIDFAHATQRDMTAESQVYTGPDDGFIFGLKSLVDLIEELSKEE</sequence>
<evidence type="ECO:0000256" key="4">
    <source>
        <dbReference type="RuleBase" id="RU363090"/>
    </source>
</evidence>
<dbReference type="InterPro" id="IPR038286">
    <property type="entry name" value="IPK_sf"/>
</dbReference>
<dbReference type="HOGENOM" id="CLU_014862_0_0_1"/>
<name>E9GF13_DAPPU</name>
<dbReference type="GO" id="GO:0000828">
    <property type="term" value="F:inositol hexakisphosphate kinase activity"/>
    <property type="evidence" value="ECO:0000318"/>
    <property type="project" value="GO_Central"/>
</dbReference>
<dbReference type="Proteomes" id="UP000000305">
    <property type="component" value="Unassembled WGS sequence"/>
</dbReference>
<comment type="similarity">
    <text evidence="1 4">Belongs to the inositol phosphokinase (IPK) family.</text>
</comment>
<dbReference type="PhylomeDB" id="E9GF13"/>
<dbReference type="InParanoid" id="E9GF13"/>
<dbReference type="KEGG" id="dpx:DAPPUDRAFT_317135"/>
<evidence type="ECO:0000256" key="1">
    <source>
        <dbReference type="ARBA" id="ARBA00007374"/>
    </source>
</evidence>
<dbReference type="SUPFAM" id="SSF56104">
    <property type="entry name" value="SAICAR synthase-like"/>
    <property type="match status" value="1"/>
</dbReference>
<dbReference type="GO" id="GO:0032958">
    <property type="term" value="P:inositol phosphate biosynthetic process"/>
    <property type="evidence" value="ECO:0000318"/>
    <property type="project" value="GO_Central"/>
</dbReference>
<dbReference type="FunCoup" id="E9GF13">
    <property type="interactions" value="270"/>
</dbReference>
<keyword evidence="2 4" id="KW-0808">Transferase</keyword>
<dbReference type="OrthoDB" id="2573163at2759"/>
<evidence type="ECO:0000313" key="5">
    <source>
        <dbReference type="EMBL" id="EFX81927.1"/>
    </source>
</evidence>
<keyword evidence="3 4" id="KW-0418">Kinase</keyword>
<dbReference type="EMBL" id="GL732541">
    <property type="protein sequence ID" value="EFX81927.1"/>
    <property type="molecule type" value="Genomic_DNA"/>
</dbReference>
<organism evidence="5 6">
    <name type="scientific">Daphnia pulex</name>
    <name type="common">Water flea</name>
    <dbReference type="NCBI Taxonomy" id="6669"/>
    <lineage>
        <taxon>Eukaryota</taxon>
        <taxon>Metazoa</taxon>
        <taxon>Ecdysozoa</taxon>
        <taxon>Arthropoda</taxon>
        <taxon>Crustacea</taxon>
        <taxon>Branchiopoda</taxon>
        <taxon>Diplostraca</taxon>
        <taxon>Cladocera</taxon>
        <taxon>Anomopoda</taxon>
        <taxon>Daphniidae</taxon>
        <taxon>Daphnia</taxon>
    </lineage>
</organism>
<reference evidence="5 6" key="1">
    <citation type="journal article" date="2011" name="Science">
        <title>The ecoresponsive genome of Daphnia pulex.</title>
        <authorList>
            <person name="Colbourne J.K."/>
            <person name="Pfrender M.E."/>
            <person name="Gilbert D."/>
            <person name="Thomas W.K."/>
            <person name="Tucker A."/>
            <person name="Oakley T.H."/>
            <person name="Tokishita S."/>
            <person name="Aerts A."/>
            <person name="Arnold G.J."/>
            <person name="Basu M.K."/>
            <person name="Bauer D.J."/>
            <person name="Caceres C.E."/>
            <person name="Carmel L."/>
            <person name="Casola C."/>
            <person name="Choi J.H."/>
            <person name="Detter J.C."/>
            <person name="Dong Q."/>
            <person name="Dusheyko S."/>
            <person name="Eads B.D."/>
            <person name="Frohlich T."/>
            <person name="Geiler-Samerotte K.A."/>
            <person name="Gerlach D."/>
            <person name="Hatcher P."/>
            <person name="Jogdeo S."/>
            <person name="Krijgsveld J."/>
            <person name="Kriventseva E.V."/>
            <person name="Kultz D."/>
            <person name="Laforsch C."/>
            <person name="Lindquist E."/>
            <person name="Lopez J."/>
            <person name="Manak J.R."/>
            <person name="Muller J."/>
            <person name="Pangilinan J."/>
            <person name="Patwardhan R.P."/>
            <person name="Pitluck S."/>
            <person name="Pritham E.J."/>
            <person name="Rechtsteiner A."/>
            <person name="Rho M."/>
            <person name="Rogozin I.B."/>
            <person name="Sakarya O."/>
            <person name="Salamov A."/>
            <person name="Schaack S."/>
            <person name="Shapiro H."/>
            <person name="Shiga Y."/>
            <person name="Skalitzky C."/>
            <person name="Smith Z."/>
            <person name="Souvorov A."/>
            <person name="Sung W."/>
            <person name="Tang Z."/>
            <person name="Tsuchiya D."/>
            <person name="Tu H."/>
            <person name="Vos H."/>
            <person name="Wang M."/>
            <person name="Wolf Y.I."/>
            <person name="Yamagata H."/>
            <person name="Yamada T."/>
            <person name="Ye Y."/>
            <person name="Shaw J.R."/>
            <person name="Andrews J."/>
            <person name="Crease T.J."/>
            <person name="Tang H."/>
            <person name="Lucas S.M."/>
            <person name="Robertson H.M."/>
            <person name="Bork P."/>
            <person name="Koonin E.V."/>
            <person name="Zdobnov E.M."/>
            <person name="Grigoriev I.V."/>
            <person name="Lynch M."/>
            <person name="Boore J.L."/>
        </authorList>
    </citation>
    <scope>NUCLEOTIDE SEQUENCE [LARGE SCALE GENOMIC DNA]</scope>
</reference>
<protein>
    <recommendedName>
        <fullName evidence="4">Kinase</fullName>
        <ecNumber evidence="4">2.7.-.-</ecNumber>
    </recommendedName>
</protein>
<evidence type="ECO:0000313" key="6">
    <source>
        <dbReference type="Proteomes" id="UP000000305"/>
    </source>
</evidence>